<dbReference type="InterPro" id="IPR008613">
    <property type="entry name" value="Excalibur_Ca-bd_domain"/>
</dbReference>
<comment type="caution">
    <text evidence="4">The sequence shown here is derived from an EMBL/GenBank/DDBJ whole genome shotgun (WGS) entry which is preliminary data.</text>
</comment>
<evidence type="ECO:0000256" key="2">
    <source>
        <dbReference type="SAM" id="Phobius"/>
    </source>
</evidence>
<dbReference type="Proteomes" id="UP000773469">
    <property type="component" value="Unassembled WGS sequence"/>
</dbReference>
<gene>
    <name evidence="4" type="ORF">TUM3794_11340</name>
</gene>
<accession>A0ABQ4NWX4</accession>
<name>A0ABQ4NWX4_SHECO</name>
<feature type="domain" description="Excalibur calcium-binding" evidence="3">
    <location>
        <begin position="88"/>
        <end position="123"/>
    </location>
</feature>
<evidence type="ECO:0000313" key="4">
    <source>
        <dbReference type="EMBL" id="GIU38615.1"/>
    </source>
</evidence>
<evidence type="ECO:0000313" key="5">
    <source>
        <dbReference type="Proteomes" id="UP000773469"/>
    </source>
</evidence>
<proteinExistence type="predicted"/>
<evidence type="ECO:0000259" key="3">
    <source>
        <dbReference type="SMART" id="SM00894"/>
    </source>
</evidence>
<dbReference type="EMBL" id="BPEU01000007">
    <property type="protein sequence ID" value="GIU38615.1"/>
    <property type="molecule type" value="Genomic_DNA"/>
</dbReference>
<dbReference type="SMART" id="SM00894">
    <property type="entry name" value="Excalibur"/>
    <property type="match status" value="1"/>
</dbReference>
<keyword evidence="5" id="KW-1185">Reference proteome</keyword>
<organism evidence="4 5">
    <name type="scientific">Shewanella colwelliana</name>
    <name type="common">Alteromonas colwelliana</name>
    <dbReference type="NCBI Taxonomy" id="23"/>
    <lineage>
        <taxon>Bacteria</taxon>
        <taxon>Pseudomonadati</taxon>
        <taxon>Pseudomonadota</taxon>
        <taxon>Gammaproteobacteria</taxon>
        <taxon>Alteromonadales</taxon>
        <taxon>Shewanellaceae</taxon>
        <taxon>Shewanella</taxon>
    </lineage>
</organism>
<sequence>MAIVAASPNRRDNKRNGQYNSQYKRKSSSGLLLPLLVVLGLGIFGFKKYEELTATPVLTNQDVESIEWQPPAQQSNSFANKPQFKCDGKTHCSQMRSCAEAKFYNSNCPGTKMDGDHDGIPCERQWCN</sequence>
<dbReference type="Pfam" id="PF05901">
    <property type="entry name" value="Excalibur"/>
    <property type="match status" value="1"/>
</dbReference>
<feature type="region of interest" description="Disordered" evidence="1">
    <location>
        <begin position="1"/>
        <end position="22"/>
    </location>
</feature>
<evidence type="ECO:0000256" key="1">
    <source>
        <dbReference type="SAM" id="MobiDB-lite"/>
    </source>
</evidence>
<reference evidence="4 5" key="1">
    <citation type="submission" date="2021-05" db="EMBL/GenBank/DDBJ databases">
        <title>Molecular characterization for Shewanella algae harboring chromosomal blaOXA-55-like strains isolated from clinical and environment sample.</title>
        <authorList>
            <person name="Ohama Y."/>
            <person name="Aoki K."/>
            <person name="Harada S."/>
            <person name="Moriya K."/>
            <person name="Ishii Y."/>
            <person name="Tateda K."/>
        </authorList>
    </citation>
    <scope>NUCLEOTIDE SEQUENCE [LARGE SCALE GENOMIC DNA]</scope>
    <source>
        <strain evidence="4 5">MBTL60-118</strain>
    </source>
</reference>
<protein>
    <recommendedName>
        <fullName evidence="3">Excalibur calcium-binding domain-containing protein</fullName>
    </recommendedName>
</protein>
<feature type="transmembrane region" description="Helical" evidence="2">
    <location>
        <begin position="29"/>
        <end position="46"/>
    </location>
</feature>
<keyword evidence="2" id="KW-1133">Transmembrane helix</keyword>
<keyword evidence="2" id="KW-0812">Transmembrane</keyword>
<keyword evidence="2" id="KW-0472">Membrane</keyword>